<protein>
    <submittedName>
        <fullName evidence="1">Uncharacterized protein</fullName>
    </submittedName>
</protein>
<name>A0AAW0IZD7_QUESU</name>
<dbReference type="EMBL" id="PKMF04000766">
    <property type="protein sequence ID" value="KAK7819804.1"/>
    <property type="molecule type" value="Genomic_DNA"/>
</dbReference>
<sequence>MIEVAVYQDLPTKLGKVEDEWVMKMDRFEEGRVMKMGRVEETMLVSTFDHLNGNEKQARSFMLKNDKLHR</sequence>
<dbReference type="Proteomes" id="UP000237347">
    <property type="component" value="Unassembled WGS sequence"/>
</dbReference>
<evidence type="ECO:0000313" key="1">
    <source>
        <dbReference type="EMBL" id="KAK7819804.1"/>
    </source>
</evidence>
<evidence type="ECO:0000313" key="2">
    <source>
        <dbReference type="Proteomes" id="UP000237347"/>
    </source>
</evidence>
<reference evidence="1 2" key="1">
    <citation type="journal article" date="2018" name="Sci. Data">
        <title>The draft genome sequence of cork oak.</title>
        <authorList>
            <person name="Ramos A.M."/>
            <person name="Usie A."/>
            <person name="Barbosa P."/>
            <person name="Barros P.M."/>
            <person name="Capote T."/>
            <person name="Chaves I."/>
            <person name="Simoes F."/>
            <person name="Abreu I."/>
            <person name="Carrasquinho I."/>
            <person name="Faro C."/>
            <person name="Guimaraes J.B."/>
            <person name="Mendonca D."/>
            <person name="Nobrega F."/>
            <person name="Rodrigues L."/>
            <person name="Saibo N.J.M."/>
            <person name="Varela M.C."/>
            <person name="Egas C."/>
            <person name="Matos J."/>
            <person name="Miguel C.M."/>
            <person name="Oliveira M.M."/>
            <person name="Ricardo C.P."/>
            <person name="Goncalves S."/>
        </authorList>
    </citation>
    <scope>NUCLEOTIDE SEQUENCE [LARGE SCALE GENOMIC DNA]</scope>
    <source>
        <strain evidence="2">cv. HL8</strain>
    </source>
</reference>
<gene>
    <name evidence="1" type="ORF">CFP56_039573</name>
</gene>
<proteinExistence type="predicted"/>
<dbReference type="AlphaFoldDB" id="A0AAW0IZD7"/>
<accession>A0AAW0IZD7</accession>
<dbReference type="Gramene" id="rna-CFP56_73483">
    <property type="protein sequence ID" value="cds-POF06408.1"/>
    <property type="gene ID" value="gene-CFP56_73483"/>
</dbReference>
<comment type="caution">
    <text evidence="1">The sequence shown here is derived from an EMBL/GenBank/DDBJ whole genome shotgun (WGS) entry which is preliminary data.</text>
</comment>
<organism evidence="1 2">
    <name type="scientific">Quercus suber</name>
    <name type="common">Cork oak</name>
    <dbReference type="NCBI Taxonomy" id="58331"/>
    <lineage>
        <taxon>Eukaryota</taxon>
        <taxon>Viridiplantae</taxon>
        <taxon>Streptophyta</taxon>
        <taxon>Embryophyta</taxon>
        <taxon>Tracheophyta</taxon>
        <taxon>Spermatophyta</taxon>
        <taxon>Magnoliopsida</taxon>
        <taxon>eudicotyledons</taxon>
        <taxon>Gunneridae</taxon>
        <taxon>Pentapetalae</taxon>
        <taxon>rosids</taxon>
        <taxon>fabids</taxon>
        <taxon>Fagales</taxon>
        <taxon>Fagaceae</taxon>
        <taxon>Quercus</taxon>
    </lineage>
</organism>
<keyword evidence="2" id="KW-1185">Reference proteome</keyword>